<name>A0A1Y5TC98_9RHOB</name>
<sequence>METYSLLREFADSWVLLVLFAFFVGVVIWVFRPGSTKSYSEPAGIPFRHEDKPASSQSRPAGADAKEA</sequence>
<protein>
    <submittedName>
        <fullName evidence="3">Cbb3-type cytochrome oxidase component FixQ</fullName>
    </submittedName>
</protein>
<dbReference type="InterPro" id="IPR008621">
    <property type="entry name" value="Cbb3-typ_cyt_oxidase_comp"/>
</dbReference>
<evidence type="ECO:0000313" key="4">
    <source>
        <dbReference type="Proteomes" id="UP000193827"/>
    </source>
</evidence>
<evidence type="ECO:0000313" key="3">
    <source>
        <dbReference type="EMBL" id="SLN60346.1"/>
    </source>
</evidence>
<accession>A0A1Y5TC98</accession>
<keyword evidence="2" id="KW-0812">Transmembrane</keyword>
<reference evidence="3 4" key="1">
    <citation type="submission" date="2017-03" db="EMBL/GenBank/DDBJ databases">
        <authorList>
            <person name="Afonso C.L."/>
            <person name="Miller P.J."/>
            <person name="Scott M.A."/>
            <person name="Spackman E."/>
            <person name="Goraichik I."/>
            <person name="Dimitrov K.M."/>
            <person name="Suarez D.L."/>
            <person name="Swayne D.E."/>
        </authorList>
    </citation>
    <scope>NUCLEOTIDE SEQUENCE [LARGE SCALE GENOMIC DNA]</scope>
    <source>
        <strain evidence="3 4">CECT 8287</strain>
    </source>
</reference>
<proteinExistence type="predicted"/>
<feature type="region of interest" description="Disordered" evidence="1">
    <location>
        <begin position="35"/>
        <end position="68"/>
    </location>
</feature>
<dbReference type="RefSeq" id="WP_085893485.1">
    <property type="nucleotide sequence ID" value="NZ_FWFL01000009.1"/>
</dbReference>
<dbReference type="EMBL" id="FWFL01000009">
    <property type="protein sequence ID" value="SLN60346.1"/>
    <property type="molecule type" value="Genomic_DNA"/>
</dbReference>
<organism evidence="3 4">
    <name type="scientific">Roseovarius litorisediminis</name>
    <dbReference type="NCBI Taxonomy" id="1312363"/>
    <lineage>
        <taxon>Bacteria</taxon>
        <taxon>Pseudomonadati</taxon>
        <taxon>Pseudomonadota</taxon>
        <taxon>Alphaproteobacteria</taxon>
        <taxon>Rhodobacterales</taxon>
        <taxon>Roseobacteraceae</taxon>
        <taxon>Roseovarius</taxon>
    </lineage>
</organism>
<gene>
    <name evidence="3" type="ORF">PEL8287_03278</name>
</gene>
<feature type="transmembrane region" description="Helical" evidence="2">
    <location>
        <begin position="14"/>
        <end position="31"/>
    </location>
</feature>
<keyword evidence="2" id="KW-1133">Transmembrane helix</keyword>
<dbReference type="AlphaFoldDB" id="A0A1Y5TC98"/>
<keyword evidence="4" id="KW-1185">Reference proteome</keyword>
<dbReference type="Proteomes" id="UP000193827">
    <property type="component" value="Unassembled WGS sequence"/>
</dbReference>
<dbReference type="OrthoDB" id="9801588at2"/>
<keyword evidence="2" id="KW-0472">Membrane</keyword>
<evidence type="ECO:0000256" key="1">
    <source>
        <dbReference type="SAM" id="MobiDB-lite"/>
    </source>
</evidence>
<evidence type="ECO:0000256" key="2">
    <source>
        <dbReference type="SAM" id="Phobius"/>
    </source>
</evidence>
<dbReference type="Pfam" id="PF05545">
    <property type="entry name" value="FixQ"/>
    <property type="match status" value="1"/>
</dbReference>
<dbReference type="CDD" id="cd01324">
    <property type="entry name" value="cbb3_Oxidase_CcoQ"/>
    <property type="match status" value="1"/>
</dbReference>